<evidence type="ECO:0000256" key="4">
    <source>
        <dbReference type="SAM" id="MobiDB-lite"/>
    </source>
</evidence>
<dbReference type="STRING" id="68895.RR42_s3127"/>
<evidence type="ECO:0000256" key="3">
    <source>
        <dbReference type="ARBA" id="ARBA00022795"/>
    </source>
</evidence>
<feature type="region of interest" description="Disordered" evidence="4">
    <location>
        <begin position="133"/>
        <end position="152"/>
    </location>
</feature>
<dbReference type="InterPro" id="IPR007809">
    <property type="entry name" value="FlgN-like"/>
</dbReference>
<dbReference type="Proteomes" id="UP000031843">
    <property type="component" value="Chromosome secondary"/>
</dbReference>
<keyword evidence="5" id="KW-0282">Flagellum</keyword>
<keyword evidence="5" id="KW-0966">Cell projection</keyword>
<evidence type="ECO:0000256" key="1">
    <source>
        <dbReference type="ARBA" id="ARBA00002397"/>
    </source>
</evidence>
<sequence>MSQSLIQNLRRETELAQAFATVLGEERSLIKAGDYQALAGLLERKVELAGLLGALTRAREAQMGALGIRTGAGGQLFGRQIDPSVEAAWRTLVFAARTASDANALNAAVVDAHLEFTEEAILALRQRGDNTTLYGRDGRAQTGPQGVSLATG</sequence>
<protein>
    <submittedName>
        <fullName evidence="5">Flagellar biosynthesis protein FlgN</fullName>
    </submittedName>
</protein>
<accession>A0A0C4YNW9</accession>
<feature type="compositionally biased region" description="Polar residues" evidence="4">
    <location>
        <begin position="142"/>
        <end position="152"/>
    </location>
</feature>
<dbReference type="Gene3D" id="1.20.58.300">
    <property type="entry name" value="FlgN-like"/>
    <property type="match status" value="1"/>
</dbReference>
<reference evidence="5 6" key="1">
    <citation type="journal article" date="2015" name="Genome Announc.">
        <title>Complete Genome Sequence of Cupriavidus basilensis 4G11, Isolated from the Oak Ridge Field Research Center Site.</title>
        <authorList>
            <person name="Ray J."/>
            <person name="Waters R.J."/>
            <person name="Skerker J.M."/>
            <person name="Kuehl J.V."/>
            <person name="Price M.N."/>
            <person name="Huang J."/>
            <person name="Chakraborty R."/>
            <person name="Arkin A.P."/>
            <person name="Deutschbauer A."/>
        </authorList>
    </citation>
    <scope>NUCLEOTIDE SEQUENCE [LARGE SCALE GENOMIC DNA]</scope>
    <source>
        <strain evidence="5">4G11</strain>
    </source>
</reference>
<keyword evidence="5" id="KW-0969">Cilium</keyword>
<dbReference type="OrthoDB" id="8964823at2"/>
<dbReference type="KEGG" id="cbw:RR42_s3127"/>
<comment type="function">
    <text evidence="1">Required for the efficient initiation of filament assembly.</text>
</comment>
<dbReference type="GO" id="GO:0044780">
    <property type="term" value="P:bacterial-type flagellum assembly"/>
    <property type="evidence" value="ECO:0007669"/>
    <property type="project" value="InterPro"/>
</dbReference>
<keyword evidence="3" id="KW-1005">Bacterial flagellum biogenesis</keyword>
<name>A0A0C4YNW9_9BURK</name>
<keyword evidence="6" id="KW-1185">Reference proteome</keyword>
<evidence type="ECO:0000313" key="6">
    <source>
        <dbReference type="Proteomes" id="UP000031843"/>
    </source>
</evidence>
<dbReference type="AlphaFoldDB" id="A0A0C4YNW9"/>
<comment type="similarity">
    <text evidence="2">Belongs to the FlgN family.</text>
</comment>
<dbReference type="InterPro" id="IPR036679">
    <property type="entry name" value="FlgN-like_sf"/>
</dbReference>
<dbReference type="Pfam" id="PF05130">
    <property type="entry name" value="FlgN"/>
    <property type="match status" value="1"/>
</dbReference>
<evidence type="ECO:0000313" key="5">
    <source>
        <dbReference type="EMBL" id="AJG24708.1"/>
    </source>
</evidence>
<gene>
    <name evidence="5" type="ORF">RR42_s3127</name>
</gene>
<organism evidence="5 6">
    <name type="scientific">Cupriavidus basilensis</name>
    <dbReference type="NCBI Taxonomy" id="68895"/>
    <lineage>
        <taxon>Bacteria</taxon>
        <taxon>Pseudomonadati</taxon>
        <taxon>Pseudomonadota</taxon>
        <taxon>Betaproteobacteria</taxon>
        <taxon>Burkholderiales</taxon>
        <taxon>Burkholderiaceae</taxon>
        <taxon>Cupriavidus</taxon>
    </lineage>
</organism>
<dbReference type="SUPFAM" id="SSF140566">
    <property type="entry name" value="FlgN-like"/>
    <property type="match status" value="1"/>
</dbReference>
<dbReference type="EMBL" id="CP010537">
    <property type="protein sequence ID" value="AJG24708.1"/>
    <property type="molecule type" value="Genomic_DNA"/>
</dbReference>
<evidence type="ECO:0000256" key="2">
    <source>
        <dbReference type="ARBA" id="ARBA00007703"/>
    </source>
</evidence>
<dbReference type="RefSeq" id="WP_043357008.1">
    <property type="nucleotide sequence ID" value="NZ_CP010537.1"/>
</dbReference>
<proteinExistence type="inferred from homology"/>